<feature type="region of interest" description="Disordered" evidence="1">
    <location>
        <begin position="73"/>
        <end position="126"/>
    </location>
</feature>
<keyword evidence="2" id="KW-0614">Plasmid</keyword>
<accession>A0A9Q9DC12</accession>
<evidence type="ECO:0000313" key="2">
    <source>
        <dbReference type="EMBL" id="USJ25929.1"/>
    </source>
</evidence>
<reference evidence="2" key="1">
    <citation type="submission" date="2022-06" db="EMBL/GenBank/DDBJ databases">
        <title>Physiological and biochemical characterization and genomic elucidation of a strain of the genus Ensifer adhaerens M8 that combines arsenic oxidation and chromium reduction.</title>
        <authorList>
            <person name="Li X."/>
            <person name="Yu c."/>
        </authorList>
    </citation>
    <scope>NUCLEOTIDE SEQUENCE</scope>
    <source>
        <strain evidence="2">M8</strain>
        <plasmid evidence="2">pA</plasmid>
    </source>
</reference>
<protein>
    <recommendedName>
        <fullName evidence="4">DUF1127 domain-containing protein</fullName>
    </recommendedName>
</protein>
<geneLocation type="plasmid" evidence="2 3">
    <name>pA</name>
</geneLocation>
<dbReference type="Proteomes" id="UP001055460">
    <property type="component" value="Plasmid pA"/>
</dbReference>
<evidence type="ECO:0000256" key="1">
    <source>
        <dbReference type="SAM" id="MobiDB-lite"/>
    </source>
</evidence>
<dbReference type="AlphaFoldDB" id="A0A9Q9DC12"/>
<dbReference type="EMBL" id="CP098808">
    <property type="protein sequence ID" value="USJ25929.1"/>
    <property type="molecule type" value="Genomic_DNA"/>
</dbReference>
<sequence length="126" mass="14394">MRETAKTLTFFREHTPLKEVRIAMLSAVRSTIYHVLNWADKTLNPPVAIDTFNEFQLRDIGLTRDQEHIRARVGDAADPWQWPEEDASTKPQPSRERKAMERPRPAIVSPRAAAGENKDISISLCD</sequence>
<evidence type="ECO:0008006" key="4">
    <source>
        <dbReference type="Google" id="ProtNLM"/>
    </source>
</evidence>
<feature type="compositionally biased region" description="Basic and acidic residues" evidence="1">
    <location>
        <begin position="93"/>
        <end position="104"/>
    </location>
</feature>
<gene>
    <name evidence="2" type="ORF">NE863_26075</name>
</gene>
<evidence type="ECO:0000313" key="3">
    <source>
        <dbReference type="Proteomes" id="UP001055460"/>
    </source>
</evidence>
<dbReference type="RefSeq" id="WP_162731770.1">
    <property type="nucleotide sequence ID" value="NZ_CP098808.1"/>
</dbReference>
<organism evidence="2 3">
    <name type="scientific">Ensifer adhaerens</name>
    <name type="common">Sinorhizobium morelense</name>
    <dbReference type="NCBI Taxonomy" id="106592"/>
    <lineage>
        <taxon>Bacteria</taxon>
        <taxon>Pseudomonadati</taxon>
        <taxon>Pseudomonadota</taxon>
        <taxon>Alphaproteobacteria</taxon>
        <taxon>Hyphomicrobiales</taxon>
        <taxon>Rhizobiaceae</taxon>
        <taxon>Sinorhizobium/Ensifer group</taxon>
        <taxon>Ensifer</taxon>
    </lineage>
</organism>
<name>A0A9Q9DC12_ENSAD</name>
<proteinExistence type="predicted"/>